<sequence>MARPAGEPPVGVTPVPDGVAVSDHVSLSEPAAIDPDATPGVYRVVGTGDGTVTLLRVADADACREHTGEVFTVDRDDLTAFEPADDPNGNRPVGERLRDGLDTLGWQLRTFAGSLADSPSRSTLAGAVLLVGLVGDQFVSAPEWVFSVAVFAGSLSLAALGSNLL</sequence>
<evidence type="ECO:0000313" key="2">
    <source>
        <dbReference type="Proteomes" id="UP000608662"/>
    </source>
</evidence>
<dbReference type="EMBL" id="WOYG01000001">
    <property type="protein sequence ID" value="NLV09518.1"/>
    <property type="molecule type" value="Genomic_DNA"/>
</dbReference>
<accession>A0A847UEJ4</accession>
<reference evidence="1" key="1">
    <citation type="submission" date="2019-12" db="EMBL/GenBank/DDBJ databases">
        <title>Whole-genome sequence of Halomicrobium mukohataei pws1.</title>
        <authorList>
            <person name="Verma D.K."/>
            <person name="Gopal K."/>
            <person name="Prasad E.S."/>
        </authorList>
    </citation>
    <scope>NUCLEOTIDE SEQUENCE</scope>
    <source>
        <strain evidence="1">Pws1</strain>
    </source>
</reference>
<evidence type="ECO:0000313" key="1">
    <source>
        <dbReference type="EMBL" id="NLV09518.1"/>
    </source>
</evidence>
<name>A0A847UEJ4_9EURY</name>
<organism evidence="1 2">
    <name type="scientific">Halomicrobium mukohataei</name>
    <dbReference type="NCBI Taxonomy" id="57705"/>
    <lineage>
        <taxon>Archaea</taxon>
        <taxon>Methanobacteriati</taxon>
        <taxon>Methanobacteriota</taxon>
        <taxon>Stenosarchaea group</taxon>
        <taxon>Halobacteria</taxon>
        <taxon>Halobacteriales</taxon>
        <taxon>Haloarculaceae</taxon>
        <taxon>Halomicrobium</taxon>
    </lineage>
</organism>
<dbReference type="Proteomes" id="UP000608662">
    <property type="component" value="Unassembled WGS sequence"/>
</dbReference>
<dbReference type="AlphaFoldDB" id="A0A847UEJ4"/>
<protein>
    <submittedName>
        <fullName evidence="1">Uncharacterized protein</fullName>
    </submittedName>
</protein>
<comment type="caution">
    <text evidence="1">The sequence shown here is derived from an EMBL/GenBank/DDBJ whole genome shotgun (WGS) entry which is preliminary data.</text>
</comment>
<gene>
    <name evidence="1" type="ORF">GOC74_06210</name>
</gene>
<proteinExistence type="predicted"/>